<accession>A0A7J6I049</accession>
<dbReference type="InterPro" id="IPR036093">
    <property type="entry name" value="NAC_dom_sf"/>
</dbReference>
<dbReference type="SUPFAM" id="SSF101941">
    <property type="entry name" value="NAC domain"/>
    <property type="match status" value="1"/>
</dbReference>
<dbReference type="AlphaFoldDB" id="A0A7J6I049"/>
<evidence type="ECO:0000313" key="8">
    <source>
        <dbReference type="EMBL" id="KAF4400904.1"/>
    </source>
</evidence>
<keyword evidence="2" id="KW-0805">Transcription regulation</keyword>
<proteinExistence type="predicted"/>
<feature type="domain" description="NAC" evidence="7">
    <location>
        <begin position="15"/>
        <end position="158"/>
    </location>
</feature>
<sequence>MMMRKLSNNPLSSPMSKYHRFNPTDTELIAHLKLKIDGERSKLDDYIAEIDVCNWEPWELPAKSMLKSDIYEWWFLCRLDYKYSKNSKQVKRSTKTGYWKRTGEERKAKGCTGMKRNLVFYKGRKRTDWVIHEYYYPQPHINLKDQKPTCVICRLMCDPQRKRRNSDVSSVFPEEGLGEVNHPPISPIPSPDANFLEQALRFMLDNDDDMQVSYGETCEISGKTTSDSENPWAVADNDPFVKYDNGASCRLPATSDFEIPSSSVVIPVDHCYDNNSPIYSPHSNFMEQAWSSPFDKDMPTPSGAADELNKYWGELPDLSVGHPPLGLGDIWSCLDLRHVQTEEVNKQYAYLSATTLSSLVSILGNKIGMLALNVPRRGFQPNMLPILCFSIVIWPYDPIELSIIRLRAYLRSQMSVPLPCQTLQQSNTREVFFKELETSQEEHETPQIVCGNVWKVEIRPKKLQNTLFLFSVSERLKVANFGALELSKVKGSVNKDDIVLIEEFGT</sequence>
<evidence type="ECO:0000256" key="1">
    <source>
        <dbReference type="ARBA" id="ARBA00004123"/>
    </source>
</evidence>
<evidence type="ECO:0000256" key="3">
    <source>
        <dbReference type="ARBA" id="ARBA00023125"/>
    </source>
</evidence>
<keyword evidence="5" id="KW-0539">Nucleus</keyword>
<evidence type="ECO:0000256" key="2">
    <source>
        <dbReference type="ARBA" id="ARBA00023015"/>
    </source>
</evidence>
<dbReference type="Pfam" id="PF02365">
    <property type="entry name" value="NAM"/>
    <property type="match status" value="1"/>
</dbReference>
<organism evidence="8 9">
    <name type="scientific">Cannabis sativa</name>
    <name type="common">Hemp</name>
    <name type="synonym">Marijuana</name>
    <dbReference type="NCBI Taxonomy" id="3483"/>
    <lineage>
        <taxon>Eukaryota</taxon>
        <taxon>Viridiplantae</taxon>
        <taxon>Streptophyta</taxon>
        <taxon>Embryophyta</taxon>
        <taxon>Tracheophyta</taxon>
        <taxon>Spermatophyta</taxon>
        <taxon>Magnoliopsida</taxon>
        <taxon>eudicotyledons</taxon>
        <taxon>Gunneridae</taxon>
        <taxon>Pentapetalae</taxon>
        <taxon>rosids</taxon>
        <taxon>fabids</taxon>
        <taxon>Rosales</taxon>
        <taxon>Cannabaceae</taxon>
        <taxon>Cannabis</taxon>
    </lineage>
</organism>
<keyword evidence="3" id="KW-0238">DNA-binding</keyword>
<dbReference type="PANTHER" id="PTHR31989">
    <property type="entry name" value="NAC DOMAIN-CONTAINING PROTEIN 82-RELATED"/>
    <property type="match status" value="1"/>
</dbReference>
<dbReference type="GO" id="GO:0003677">
    <property type="term" value="F:DNA binding"/>
    <property type="evidence" value="ECO:0007669"/>
    <property type="project" value="UniProtKB-KW"/>
</dbReference>
<dbReference type="Gene3D" id="2.170.150.80">
    <property type="entry name" value="NAC domain"/>
    <property type="match status" value="1"/>
</dbReference>
<keyword evidence="4" id="KW-0804">Transcription</keyword>
<keyword evidence="9" id="KW-1185">Reference proteome</keyword>
<dbReference type="PROSITE" id="PS51005">
    <property type="entry name" value="NAC"/>
    <property type="match status" value="1"/>
</dbReference>
<name>A0A7J6I049_CANSA</name>
<dbReference type="InterPro" id="IPR003441">
    <property type="entry name" value="NAC-dom"/>
</dbReference>
<comment type="caution">
    <text evidence="8">The sequence shown here is derived from an EMBL/GenBank/DDBJ whole genome shotgun (WGS) entry which is preliminary data.</text>
</comment>
<dbReference type="GO" id="GO:0006355">
    <property type="term" value="P:regulation of DNA-templated transcription"/>
    <property type="evidence" value="ECO:0007669"/>
    <property type="project" value="InterPro"/>
</dbReference>
<dbReference type="GO" id="GO:0005634">
    <property type="term" value="C:nucleus"/>
    <property type="evidence" value="ECO:0007669"/>
    <property type="project" value="UniProtKB-SubCell"/>
</dbReference>
<feature type="region of interest" description="Disordered" evidence="6">
    <location>
        <begin position="166"/>
        <end position="187"/>
    </location>
</feature>
<evidence type="ECO:0000256" key="6">
    <source>
        <dbReference type="SAM" id="MobiDB-lite"/>
    </source>
</evidence>
<reference evidence="8 9" key="1">
    <citation type="journal article" date="2020" name="bioRxiv">
        <title>Sequence and annotation of 42 cannabis genomes reveals extensive copy number variation in cannabinoid synthesis and pathogen resistance genes.</title>
        <authorList>
            <person name="Mckernan K.J."/>
            <person name="Helbert Y."/>
            <person name="Kane L.T."/>
            <person name="Ebling H."/>
            <person name="Zhang L."/>
            <person name="Liu B."/>
            <person name="Eaton Z."/>
            <person name="Mclaughlin S."/>
            <person name="Kingan S."/>
            <person name="Baybayan P."/>
            <person name="Concepcion G."/>
            <person name="Jordan M."/>
            <person name="Riva A."/>
            <person name="Barbazuk W."/>
            <person name="Harkins T."/>
        </authorList>
    </citation>
    <scope>NUCLEOTIDE SEQUENCE [LARGE SCALE GENOMIC DNA]</scope>
    <source>
        <strain evidence="9">cv. Jamaican Lion 4</strain>
        <tissue evidence="8">Leaf</tissue>
    </source>
</reference>
<dbReference type="Proteomes" id="UP000583929">
    <property type="component" value="Unassembled WGS sequence"/>
</dbReference>
<evidence type="ECO:0000256" key="5">
    <source>
        <dbReference type="ARBA" id="ARBA00023242"/>
    </source>
</evidence>
<gene>
    <name evidence="8" type="ORF">G4B88_013745</name>
</gene>
<protein>
    <recommendedName>
        <fullName evidence="7">NAC domain-containing protein</fullName>
    </recommendedName>
</protein>
<evidence type="ECO:0000313" key="9">
    <source>
        <dbReference type="Proteomes" id="UP000583929"/>
    </source>
</evidence>
<dbReference type="EMBL" id="JAATIQ010000013">
    <property type="protein sequence ID" value="KAF4400904.1"/>
    <property type="molecule type" value="Genomic_DNA"/>
</dbReference>
<evidence type="ECO:0000256" key="4">
    <source>
        <dbReference type="ARBA" id="ARBA00023163"/>
    </source>
</evidence>
<evidence type="ECO:0000259" key="7">
    <source>
        <dbReference type="PROSITE" id="PS51005"/>
    </source>
</evidence>
<comment type="subcellular location">
    <subcellularLocation>
        <location evidence="1">Nucleus</location>
    </subcellularLocation>
</comment>